<dbReference type="Pfam" id="PF08011">
    <property type="entry name" value="PDDEXK_9"/>
    <property type="match status" value="1"/>
</dbReference>
<gene>
    <name evidence="1" type="ORF">Q604_UNBC10001G0001</name>
</gene>
<dbReference type="EMBL" id="AZMM01010001">
    <property type="protein sequence ID" value="ETJ35634.1"/>
    <property type="molecule type" value="Genomic_DNA"/>
</dbReference>
<name>W1Y3D2_9ZZZZ</name>
<sequence>FDEIFTEFIVRSMSYFDVSGEEPEKVYHAFVLGMIVSLNDKYQVKSNRESGYGRYDVMLIPKDITKTGIIIEFKKIKETKPKTIEAGVKEALEQIEKQKYESELSERNITDILKLAIVFKGKDVRIVEG</sequence>
<dbReference type="PANTHER" id="PTHR34825:SF1">
    <property type="entry name" value="AAA-ATPASE-LIKE DOMAIN-CONTAINING PROTEIN"/>
    <property type="match status" value="1"/>
</dbReference>
<dbReference type="InterPro" id="IPR012547">
    <property type="entry name" value="PDDEXK_9"/>
</dbReference>
<reference evidence="1" key="1">
    <citation type="submission" date="2013-12" db="EMBL/GenBank/DDBJ databases">
        <title>A Varibaculum cambriense genome reconstructed from a premature infant gut community with otherwise low bacterial novelty that shifts toward anaerobic metabolism during the third week of life.</title>
        <authorList>
            <person name="Brown C.T."/>
            <person name="Sharon I."/>
            <person name="Thomas B.C."/>
            <person name="Castelle C.J."/>
            <person name="Morowitz M.J."/>
            <person name="Banfield J.F."/>
        </authorList>
    </citation>
    <scope>NUCLEOTIDE SEQUENCE</scope>
</reference>
<evidence type="ECO:0008006" key="2">
    <source>
        <dbReference type="Google" id="ProtNLM"/>
    </source>
</evidence>
<proteinExistence type="predicted"/>
<feature type="non-terminal residue" evidence="1">
    <location>
        <position position="1"/>
    </location>
</feature>
<protein>
    <recommendedName>
        <fullName evidence="2">Protein containing DUF1703</fullName>
    </recommendedName>
</protein>
<accession>W1Y3D2</accession>
<organism evidence="1">
    <name type="scientific">human gut metagenome</name>
    <dbReference type="NCBI Taxonomy" id="408170"/>
    <lineage>
        <taxon>unclassified sequences</taxon>
        <taxon>metagenomes</taxon>
        <taxon>organismal metagenomes</taxon>
    </lineage>
</organism>
<evidence type="ECO:0000313" key="1">
    <source>
        <dbReference type="EMBL" id="ETJ35634.1"/>
    </source>
</evidence>
<dbReference type="PANTHER" id="PTHR34825">
    <property type="entry name" value="CONSERVED PROTEIN, WITH A WEAK D-GALACTARATE DEHYDRATASE/ALTRONATE HYDROLASE DOMAIN"/>
    <property type="match status" value="1"/>
</dbReference>
<dbReference type="AlphaFoldDB" id="W1Y3D2"/>
<comment type="caution">
    <text evidence="1">The sequence shown here is derived from an EMBL/GenBank/DDBJ whole genome shotgun (WGS) entry which is preliminary data.</text>
</comment>